<name>H5U342_9ACTN</name>
<comment type="caution">
    <text evidence="1">The sequence shown here is derived from an EMBL/GenBank/DDBJ whole genome shotgun (WGS) entry which is preliminary data.</text>
</comment>
<protein>
    <recommendedName>
        <fullName evidence="3">YbdD/YjiX family protein</fullName>
    </recommendedName>
</protein>
<evidence type="ECO:0008006" key="3">
    <source>
        <dbReference type="Google" id="ProtNLM"/>
    </source>
</evidence>
<dbReference type="Proteomes" id="UP000005845">
    <property type="component" value="Unassembled WGS sequence"/>
</dbReference>
<proteinExistence type="predicted"/>
<evidence type="ECO:0000313" key="2">
    <source>
        <dbReference type="Proteomes" id="UP000005845"/>
    </source>
</evidence>
<gene>
    <name evidence="1" type="ORF">GOSPT_089_00350</name>
</gene>
<dbReference type="eggNOG" id="COG2879">
    <property type="taxonomic scope" value="Bacteria"/>
</dbReference>
<dbReference type="RefSeq" id="WP_005207197.1">
    <property type="nucleotide sequence ID" value="NZ_BAFC01000087.1"/>
</dbReference>
<accession>H5U342</accession>
<reference evidence="1 2" key="1">
    <citation type="submission" date="2012-02" db="EMBL/GenBank/DDBJ databases">
        <title>Whole genome shotgun sequence of Gordonia sputi NBRC 100414.</title>
        <authorList>
            <person name="Yoshida I."/>
            <person name="Hosoyama A."/>
            <person name="Tsuchikane K."/>
            <person name="Katsumata H."/>
            <person name="Yamazaki S."/>
            <person name="Fujita N."/>
        </authorList>
    </citation>
    <scope>NUCLEOTIDE SEQUENCE [LARGE SCALE GENOMIC DNA]</scope>
    <source>
        <strain evidence="1 2">NBRC 100414</strain>
    </source>
</reference>
<organism evidence="1 2">
    <name type="scientific">Gordonia sputi NBRC 100414</name>
    <dbReference type="NCBI Taxonomy" id="1089453"/>
    <lineage>
        <taxon>Bacteria</taxon>
        <taxon>Bacillati</taxon>
        <taxon>Actinomycetota</taxon>
        <taxon>Actinomycetes</taxon>
        <taxon>Mycobacteriales</taxon>
        <taxon>Gordoniaceae</taxon>
        <taxon>Gordonia</taxon>
    </lineage>
</organism>
<dbReference type="EMBL" id="BAFC01000087">
    <property type="protein sequence ID" value="GAB40150.1"/>
    <property type="molecule type" value="Genomic_DNA"/>
</dbReference>
<evidence type="ECO:0000313" key="1">
    <source>
        <dbReference type="EMBL" id="GAB40150.1"/>
    </source>
</evidence>
<dbReference type="AlphaFoldDB" id="H5U342"/>
<sequence>MKTGLTHALTSVRWYVQSVMGDRDYDRYLAHHASEHGASAPLSEREYWRQRFADQDRNPQGRCC</sequence>
<keyword evidence="2" id="KW-1185">Reference proteome</keyword>
<dbReference type="Pfam" id="PF04328">
    <property type="entry name" value="Sel_put"/>
    <property type="match status" value="1"/>
</dbReference>
<dbReference type="InterPro" id="IPR007423">
    <property type="entry name" value="Sel_put"/>
</dbReference>